<reference evidence="2 3" key="1">
    <citation type="journal article" date="2018" name="Gigascience">
        <title>Genomes of trombidid mites reveal novel predicted allergens and laterally-transferred genes associated with secondary metabolism.</title>
        <authorList>
            <person name="Dong X."/>
            <person name="Chaisiri K."/>
            <person name="Xia D."/>
            <person name="Armstrong S.D."/>
            <person name="Fang Y."/>
            <person name="Donnelly M.J."/>
            <person name="Kadowaki T."/>
            <person name="McGarry J.W."/>
            <person name="Darby A.C."/>
            <person name="Makepeace B.L."/>
        </authorList>
    </citation>
    <scope>NUCLEOTIDE SEQUENCE [LARGE SCALE GENOMIC DNA]</scope>
    <source>
        <strain evidence="2">UoL-UT</strain>
    </source>
</reference>
<dbReference type="OrthoDB" id="6502059at2759"/>
<keyword evidence="3" id="KW-1185">Reference proteome</keyword>
<dbReference type="VEuPathDB" id="VectorBase:LDEU013664"/>
<dbReference type="InterPro" id="IPR050951">
    <property type="entry name" value="Retrovirus_Pol_polyprotein"/>
</dbReference>
<dbReference type="GO" id="GO:0003676">
    <property type="term" value="F:nucleic acid binding"/>
    <property type="evidence" value="ECO:0007669"/>
    <property type="project" value="InterPro"/>
</dbReference>
<accession>A0A443RSU1</accession>
<dbReference type="AlphaFoldDB" id="A0A443RSU1"/>
<dbReference type="InterPro" id="IPR012337">
    <property type="entry name" value="RNaseH-like_sf"/>
</dbReference>
<feature type="domain" description="Integrase catalytic" evidence="1">
    <location>
        <begin position="27"/>
        <end position="183"/>
    </location>
</feature>
<name>A0A443RSU1_9ACAR</name>
<organism evidence="2 3">
    <name type="scientific">Leptotrombidium deliense</name>
    <dbReference type="NCBI Taxonomy" id="299467"/>
    <lineage>
        <taxon>Eukaryota</taxon>
        <taxon>Metazoa</taxon>
        <taxon>Ecdysozoa</taxon>
        <taxon>Arthropoda</taxon>
        <taxon>Chelicerata</taxon>
        <taxon>Arachnida</taxon>
        <taxon>Acari</taxon>
        <taxon>Acariformes</taxon>
        <taxon>Trombidiformes</taxon>
        <taxon>Prostigmata</taxon>
        <taxon>Anystina</taxon>
        <taxon>Parasitengona</taxon>
        <taxon>Trombiculoidea</taxon>
        <taxon>Trombiculidae</taxon>
        <taxon>Leptotrombidium</taxon>
    </lineage>
</organism>
<proteinExistence type="predicted"/>
<dbReference type="GO" id="GO:0015074">
    <property type="term" value="P:DNA integration"/>
    <property type="evidence" value="ECO:0007669"/>
    <property type="project" value="InterPro"/>
</dbReference>
<dbReference type="Gene3D" id="3.30.420.10">
    <property type="entry name" value="Ribonuclease H-like superfamily/Ribonuclease H"/>
    <property type="match status" value="1"/>
</dbReference>
<comment type="caution">
    <text evidence="2">The sequence shown here is derived from an EMBL/GenBank/DDBJ whole genome shotgun (WGS) entry which is preliminary data.</text>
</comment>
<dbReference type="PROSITE" id="PS50994">
    <property type="entry name" value="INTEGRASE"/>
    <property type="match status" value="1"/>
</dbReference>
<dbReference type="STRING" id="299467.A0A443RSU1"/>
<dbReference type="InterPro" id="IPR036397">
    <property type="entry name" value="RNaseH_sf"/>
</dbReference>
<dbReference type="Proteomes" id="UP000288716">
    <property type="component" value="Unassembled WGS sequence"/>
</dbReference>
<dbReference type="PANTHER" id="PTHR37984:SF5">
    <property type="entry name" value="PROTEIN NYNRIN-LIKE"/>
    <property type="match status" value="1"/>
</dbReference>
<dbReference type="Pfam" id="PF00665">
    <property type="entry name" value="rve"/>
    <property type="match status" value="1"/>
</dbReference>
<dbReference type="SUPFAM" id="SSF53098">
    <property type="entry name" value="Ribonuclease H-like"/>
    <property type="match status" value="1"/>
</dbReference>
<evidence type="ECO:0000313" key="2">
    <source>
        <dbReference type="EMBL" id="RWS18376.1"/>
    </source>
</evidence>
<dbReference type="InterPro" id="IPR001584">
    <property type="entry name" value="Integrase_cat-core"/>
</dbReference>
<protein>
    <recommendedName>
        <fullName evidence="1">Integrase catalytic domain-containing protein</fullName>
    </recommendedName>
</protein>
<gene>
    <name evidence="2" type="ORF">B4U80_06893</name>
</gene>
<evidence type="ECO:0000313" key="3">
    <source>
        <dbReference type="Proteomes" id="UP000288716"/>
    </source>
</evidence>
<dbReference type="EMBL" id="NCKV01040617">
    <property type="protein sequence ID" value="RWS18376.1"/>
    <property type="molecule type" value="Genomic_DNA"/>
</dbReference>
<dbReference type="PANTHER" id="PTHR37984">
    <property type="entry name" value="PROTEIN CBG26694"/>
    <property type="match status" value="1"/>
</dbReference>
<evidence type="ECO:0000259" key="1">
    <source>
        <dbReference type="PROSITE" id="PS50994"/>
    </source>
</evidence>
<feature type="non-terminal residue" evidence="2">
    <location>
        <position position="200"/>
    </location>
</feature>
<sequence>MVETCEVCQRMNSKTSKAEGLMTSRTVPETPFEAVSVDHFGPLDVVNGYKYVVVMVEHTTRYIICKPQKSTKSGEFLRFLEEVVSKFGSPLVLISDRGTCFTSLETFEYFEKKGIRHYTSPPYFPESNGLAERAVKTLKNVLRRIMDGNTNWKSKLNDAVFAINSSISSSTGYSPFDLMYGFKPRITDEVMFVAVIEDDT</sequence>